<evidence type="ECO:0008006" key="4">
    <source>
        <dbReference type="Google" id="ProtNLM"/>
    </source>
</evidence>
<proteinExistence type="predicted"/>
<evidence type="ECO:0000313" key="2">
    <source>
        <dbReference type="EMBL" id="SFH78434.1"/>
    </source>
</evidence>
<keyword evidence="1" id="KW-1133">Transmembrane helix</keyword>
<keyword evidence="3" id="KW-1185">Reference proteome</keyword>
<gene>
    <name evidence="2" type="ORF">SAMN05192551_10336</name>
</gene>
<dbReference type="InterPro" id="IPR012340">
    <property type="entry name" value="NA-bd_OB-fold"/>
</dbReference>
<dbReference type="STRING" id="69895.SAMN05192551_10336"/>
<evidence type="ECO:0000256" key="1">
    <source>
        <dbReference type="SAM" id="Phobius"/>
    </source>
</evidence>
<feature type="transmembrane region" description="Helical" evidence="1">
    <location>
        <begin position="72"/>
        <end position="91"/>
    </location>
</feature>
<feature type="transmembrane region" description="Helical" evidence="1">
    <location>
        <begin position="14"/>
        <end position="37"/>
    </location>
</feature>
<dbReference type="AlphaFoldDB" id="A0A1I3CV58"/>
<dbReference type="Gene3D" id="2.40.50.140">
    <property type="entry name" value="Nucleic acid-binding proteins"/>
    <property type="match status" value="1"/>
</dbReference>
<keyword evidence="1" id="KW-0812">Transmembrane</keyword>
<organism evidence="2 3">
    <name type="scientific">Tindallia magadiensis</name>
    <dbReference type="NCBI Taxonomy" id="69895"/>
    <lineage>
        <taxon>Bacteria</taxon>
        <taxon>Bacillati</taxon>
        <taxon>Bacillota</taxon>
        <taxon>Clostridia</taxon>
        <taxon>Peptostreptococcales</taxon>
        <taxon>Tindalliaceae</taxon>
        <taxon>Tindallia</taxon>
    </lineage>
</organism>
<sequence>MIDSFAETLILDRVYWYLAIPFSVLLVIQLIATFAGLGGETDFEIGDSDMDIDITEDGDSKSGLQFFTVRNFIAFFAVFGWSGITFSHAGLGQFTTILLSTVLGTVILLIVSALFYSISKLTHSGTMNIQKAKGATGEVYLPIPPRKKGVGKVSITFQSSLRELDAMTDEEEIIPRGTMVVVTDIVSNSVLLVKKLNRGND</sequence>
<dbReference type="EMBL" id="FOQA01000003">
    <property type="protein sequence ID" value="SFH78434.1"/>
    <property type="molecule type" value="Genomic_DNA"/>
</dbReference>
<feature type="transmembrane region" description="Helical" evidence="1">
    <location>
        <begin position="97"/>
        <end position="118"/>
    </location>
</feature>
<protein>
    <recommendedName>
        <fullName evidence="4">NfeD-like C-terminal, partner-binding</fullName>
    </recommendedName>
</protein>
<name>A0A1I3CV58_9FIRM</name>
<evidence type="ECO:0000313" key="3">
    <source>
        <dbReference type="Proteomes" id="UP000199287"/>
    </source>
</evidence>
<dbReference type="OrthoDB" id="189831at2"/>
<dbReference type="RefSeq" id="WP_093370937.1">
    <property type="nucleotide sequence ID" value="NZ_FOQA01000003.1"/>
</dbReference>
<reference evidence="3" key="1">
    <citation type="submission" date="2016-10" db="EMBL/GenBank/DDBJ databases">
        <authorList>
            <person name="Varghese N."/>
            <person name="Submissions S."/>
        </authorList>
    </citation>
    <scope>NUCLEOTIDE SEQUENCE [LARGE SCALE GENOMIC DNA]</scope>
    <source>
        <strain evidence="3">Z-7934</strain>
    </source>
</reference>
<accession>A0A1I3CV58</accession>
<keyword evidence="1" id="KW-0472">Membrane</keyword>
<dbReference type="Proteomes" id="UP000199287">
    <property type="component" value="Unassembled WGS sequence"/>
</dbReference>